<dbReference type="GO" id="GO:0005829">
    <property type="term" value="C:cytosol"/>
    <property type="evidence" value="ECO:0007669"/>
    <property type="project" value="TreeGrafter"/>
</dbReference>
<dbReference type="GO" id="GO:0008146">
    <property type="term" value="F:sulfotransferase activity"/>
    <property type="evidence" value="ECO:0007669"/>
    <property type="project" value="TreeGrafter"/>
</dbReference>
<evidence type="ECO:0000313" key="3">
    <source>
        <dbReference type="Proteomes" id="UP000198994"/>
    </source>
</evidence>
<feature type="domain" description="Rhodanese" evidence="1">
    <location>
        <begin position="249"/>
        <end position="318"/>
    </location>
</feature>
<evidence type="ECO:0000313" key="2">
    <source>
        <dbReference type="EMBL" id="SDE90797.1"/>
    </source>
</evidence>
<keyword evidence="2" id="KW-0548">Nucleotidyltransferase</keyword>
<dbReference type="SUPFAM" id="SSF69572">
    <property type="entry name" value="Activating enzymes of the ubiquitin-like proteins"/>
    <property type="match status" value="1"/>
</dbReference>
<dbReference type="InterPro" id="IPR001763">
    <property type="entry name" value="Rhodanese-like_dom"/>
</dbReference>
<dbReference type="PROSITE" id="PS50206">
    <property type="entry name" value="RHODANESE_3"/>
    <property type="match status" value="1"/>
</dbReference>
<dbReference type="Proteomes" id="UP000198994">
    <property type="component" value="Unassembled WGS sequence"/>
</dbReference>
<dbReference type="SUPFAM" id="SSF52821">
    <property type="entry name" value="Rhodanese/Cell cycle control phosphatase"/>
    <property type="match status" value="1"/>
</dbReference>
<keyword evidence="3" id="KW-1185">Reference proteome</keyword>
<dbReference type="AlphaFoldDB" id="A0A1G7GRN0"/>
<dbReference type="InterPro" id="IPR000594">
    <property type="entry name" value="ThiF_NAD_FAD-bd"/>
</dbReference>
<dbReference type="Gene3D" id="3.40.50.720">
    <property type="entry name" value="NAD(P)-binding Rossmann-like Domain"/>
    <property type="match status" value="1"/>
</dbReference>
<gene>
    <name evidence="2" type="ORF">SAMN04488105_109165</name>
</gene>
<dbReference type="InterPro" id="IPR045886">
    <property type="entry name" value="ThiF/MoeB/HesA"/>
</dbReference>
<dbReference type="GO" id="GO:0004792">
    <property type="term" value="F:thiosulfate-cyanide sulfurtransferase activity"/>
    <property type="evidence" value="ECO:0007669"/>
    <property type="project" value="TreeGrafter"/>
</dbReference>
<dbReference type="InterPro" id="IPR036873">
    <property type="entry name" value="Rhodanese-like_dom_sf"/>
</dbReference>
<dbReference type="CDD" id="cd00757">
    <property type="entry name" value="ThiF_MoeB_HesA_family"/>
    <property type="match status" value="1"/>
</dbReference>
<dbReference type="OrthoDB" id="9804286at2"/>
<protein>
    <submittedName>
        <fullName evidence="2">Molybdopterin or thiamine biosynthesis adenylyltransferase</fullName>
    </submittedName>
</protein>
<keyword evidence="2" id="KW-0808">Transferase</keyword>
<dbReference type="GO" id="GO:0008641">
    <property type="term" value="F:ubiquitin-like modifier activating enzyme activity"/>
    <property type="evidence" value="ECO:0007669"/>
    <property type="project" value="InterPro"/>
</dbReference>
<dbReference type="PANTHER" id="PTHR10953">
    <property type="entry name" value="UBIQUITIN-ACTIVATING ENZYME E1"/>
    <property type="match status" value="1"/>
</dbReference>
<dbReference type="InterPro" id="IPR035985">
    <property type="entry name" value="Ubiquitin-activating_enz"/>
</dbReference>
<dbReference type="EMBL" id="FNAV01000009">
    <property type="protein sequence ID" value="SDE90797.1"/>
    <property type="molecule type" value="Genomic_DNA"/>
</dbReference>
<dbReference type="PANTHER" id="PTHR10953:SF102">
    <property type="entry name" value="ADENYLYLTRANSFERASE AND SULFURTRANSFERASE MOCS3"/>
    <property type="match status" value="1"/>
</dbReference>
<dbReference type="Pfam" id="PF00899">
    <property type="entry name" value="ThiF"/>
    <property type="match status" value="1"/>
</dbReference>
<sequence length="319" mass="32623">MAMTRYARQMILPEIGAAGQARLAAARVLVVGAGGLGSTVLPLLAGAGVGALRVVDHDVIEESNLHRQTLYRMSDLGRPKAAVATDELRRLNPDCAVTPEVARLDPSRARAWVAEAELVIDAADAFAVTYALSDACLAAGVPLIAASVLGRAGHVGGFCGGAPSYRAVFPDLPPGLQNCASGGVMGPAVAVLGALQAQMALSVLLGLEPSPLGLLCRVDLASWQVTGFRFDGASEPSVAGPVLLGADELLPGDMVIELRDVVEAPVPAVPGARRVSPEGCASLAPAPEERLVFACTSGLRAWRAAQGALARGHRAAVLA</sequence>
<evidence type="ECO:0000259" key="1">
    <source>
        <dbReference type="PROSITE" id="PS50206"/>
    </source>
</evidence>
<name>A0A1G7GRN0_9RHOB</name>
<dbReference type="GO" id="GO:0016779">
    <property type="term" value="F:nucleotidyltransferase activity"/>
    <property type="evidence" value="ECO:0007669"/>
    <property type="project" value="UniProtKB-KW"/>
</dbReference>
<dbReference type="STRING" id="282683.SAMN04488105_109165"/>
<reference evidence="3" key="1">
    <citation type="submission" date="2016-10" db="EMBL/GenBank/DDBJ databases">
        <authorList>
            <person name="Varghese N."/>
            <person name="Submissions S."/>
        </authorList>
    </citation>
    <scope>NUCLEOTIDE SEQUENCE [LARGE SCALE GENOMIC DNA]</scope>
    <source>
        <strain evidence="3">DSM 10146</strain>
    </source>
</reference>
<organism evidence="2 3">
    <name type="scientific">Salipiger thiooxidans</name>
    <dbReference type="NCBI Taxonomy" id="282683"/>
    <lineage>
        <taxon>Bacteria</taxon>
        <taxon>Pseudomonadati</taxon>
        <taxon>Pseudomonadota</taxon>
        <taxon>Alphaproteobacteria</taxon>
        <taxon>Rhodobacterales</taxon>
        <taxon>Roseobacteraceae</taxon>
        <taxon>Salipiger</taxon>
    </lineage>
</organism>
<proteinExistence type="predicted"/>
<accession>A0A1G7GRN0</accession>